<dbReference type="InterPro" id="IPR002810">
    <property type="entry name" value="NfeD-like_C"/>
</dbReference>
<dbReference type="PANTHER" id="PTHR33507:SF3">
    <property type="entry name" value="INNER MEMBRANE PROTEIN YBBJ"/>
    <property type="match status" value="1"/>
</dbReference>
<feature type="transmembrane region" description="Helical" evidence="5">
    <location>
        <begin position="41"/>
        <end position="60"/>
    </location>
</feature>
<protein>
    <submittedName>
        <fullName evidence="7">Unannotated protein</fullName>
    </submittedName>
</protein>
<dbReference type="Gene3D" id="2.40.50.140">
    <property type="entry name" value="Nucleic acid-binding proteins"/>
    <property type="match status" value="1"/>
</dbReference>
<evidence type="ECO:0000256" key="4">
    <source>
        <dbReference type="ARBA" id="ARBA00023136"/>
    </source>
</evidence>
<proteinExistence type="predicted"/>
<accession>A0A6J7QQ91</accession>
<gene>
    <name evidence="7" type="ORF">UFOPK3992_01541</name>
</gene>
<evidence type="ECO:0000256" key="5">
    <source>
        <dbReference type="SAM" id="Phobius"/>
    </source>
</evidence>
<dbReference type="AlphaFoldDB" id="A0A6J7QQ91"/>
<name>A0A6J7QQ91_9ZZZZ</name>
<dbReference type="SUPFAM" id="SSF141322">
    <property type="entry name" value="NfeD domain-like"/>
    <property type="match status" value="1"/>
</dbReference>
<evidence type="ECO:0000256" key="1">
    <source>
        <dbReference type="ARBA" id="ARBA00004141"/>
    </source>
</evidence>
<keyword evidence="3 5" id="KW-1133">Transmembrane helix</keyword>
<dbReference type="PANTHER" id="PTHR33507">
    <property type="entry name" value="INNER MEMBRANE PROTEIN YBBJ"/>
    <property type="match status" value="1"/>
</dbReference>
<evidence type="ECO:0000259" key="6">
    <source>
        <dbReference type="Pfam" id="PF01957"/>
    </source>
</evidence>
<evidence type="ECO:0000256" key="3">
    <source>
        <dbReference type="ARBA" id="ARBA00022989"/>
    </source>
</evidence>
<reference evidence="7" key="1">
    <citation type="submission" date="2020-05" db="EMBL/GenBank/DDBJ databases">
        <authorList>
            <person name="Chiriac C."/>
            <person name="Salcher M."/>
            <person name="Ghai R."/>
            <person name="Kavagutti S V."/>
        </authorList>
    </citation>
    <scope>NUCLEOTIDE SEQUENCE</scope>
</reference>
<dbReference type="EMBL" id="CAFBOZ010000248">
    <property type="protein sequence ID" value="CAB5017853.1"/>
    <property type="molecule type" value="Genomic_DNA"/>
</dbReference>
<keyword evidence="4 5" id="KW-0472">Membrane</keyword>
<feature type="domain" description="NfeD-like C-terminal" evidence="6">
    <location>
        <begin position="78"/>
        <end position="135"/>
    </location>
</feature>
<sequence>MGWMVAALVLAIVETQTTALVAAMLAGGAVAGAATAALGGNAVVQVGAFALVSALLLLVVRPVARRHLRTPTQLRTGVEALIGRDAEVVARVDHRDGRVKIGGEVWSARSLSPDAVHEVGQTVQVLVIEGATALVA</sequence>
<evidence type="ECO:0000256" key="2">
    <source>
        <dbReference type="ARBA" id="ARBA00022692"/>
    </source>
</evidence>
<organism evidence="7">
    <name type="scientific">freshwater metagenome</name>
    <dbReference type="NCBI Taxonomy" id="449393"/>
    <lineage>
        <taxon>unclassified sequences</taxon>
        <taxon>metagenomes</taxon>
        <taxon>ecological metagenomes</taxon>
    </lineage>
</organism>
<keyword evidence="2 5" id="KW-0812">Transmembrane</keyword>
<dbReference type="InterPro" id="IPR012340">
    <property type="entry name" value="NA-bd_OB-fold"/>
</dbReference>
<dbReference type="InterPro" id="IPR052165">
    <property type="entry name" value="Membrane_assoc_protease"/>
</dbReference>
<dbReference type="Pfam" id="PF01957">
    <property type="entry name" value="NfeD"/>
    <property type="match status" value="1"/>
</dbReference>
<evidence type="ECO:0000313" key="7">
    <source>
        <dbReference type="EMBL" id="CAB5017853.1"/>
    </source>
</evidence>
<dbReference type="GO" id="GO:0005886">
    <property type="term" value="C:plasma membrane"/>
    <property type="evidence" value="ECO:0007669"/>
    <property type="project" value="TreeGrafter"/>
</dbReference>
<comment type="subcellular location">
    <subcellularLocation>
        <location evidence="1">Membrane</location>
        <topology evidence="1">Multi-pass membrane protein</topology>
    </subcellularLocation>
</comment>